<organism evidence="15 16">
    <name type="scientific">Clostridium faecium</name>
    <dbReference type="NCBI Taxonomy" id="2762223"/>
    <lineage>
        <taxon>Bacteria</taxon>
        <taxon>Bacillati</taxon>
        <taxon>Bacillota</taxon>
        <taxon>Clostridia</taxon>
        <taxon>Eubacteriales</taxon>
        <taxon>Clostridiaceae</taxon>
        <taxon>Clostridium</taxon>
    </lineage>
</organism>
<dbReference type="SMART" id="SM00488">
    <property type="entry name" value="DEXDc2"/>
    <property type="match status" value="1"/>
</dbReference>
<evidence type="ECO:0000256" key="3">
    <source>
        <dbReference type="ARBA" id="ARBA00022741"/>
    </source>
</evidence>
<evidence type="ECO:0000256" key="6">
    <source>
        <dbReference type="ARBA" id="ARBA00022806"/>
    </source>
</evidence>
<dbReference type="InterPro" id="IPR011604">
    <property type="entry name" value="PDDEXK-like_dom_sf"/>
</dbReference>
<dbReference type="PANTHER" id="PTHR11472:SF34">
    <property type="entry name" value="REGULATOR OF TELOMERE ELONGATION HELICASE 1"/>
    <property type="match status" value="1"/>
</dbReference>
<dbReference type="RefSeq" id="WP_191738323.1">
    <property type="nucleotide sequence ID" value="NZ_JACSQB010000003.1"/>
</dbReference>
<evidence type="ECO:0000256" key="9">
    <source>
        <dbReference type="ARBA" id="ARBA00023014"/>
    </source>
</evidence>
<dbReference type="SMART" id="SM00491">
    <property type="entry name" value="HELICc2"/>
    <property type="match status" value="1"/>
</dbReference>
<dbReference type="InterPro" id="IPR045028">
    <property type="entry name" value="DinG/Rad3-like"/>
</dbReference>
<dbReference type="Gene3D" id="3.90.320.10">
    <property type="match status" value="1"/>
</dbReference>
<evidence type="ECO:0000256" key="4">
    <source>
        <dbReference type="ARBA" id="ARBA00022763"/>
    </source>
</evidence>
<dbReference type="Pfam" id="PF06733">
    <property type="entry name" value="DEAD_2"/>
    <property type="match status" value="1"/>
</dbReference>
<evidence type="ECO:0000259" key="14">
    <source>
        <dbReference type="PROSITE" id="PS51193"/>
    </source>
</evidence>
<keyword evidence="9" id="KW-0411">Iron-sulfur</keyword>
<dbReference type="InterPro" id="IPR014001">
    <property type="entry name" value="Helicase_ATP-bd"/>
</dbReference>
<feature type="domain" description="Helicase ATP-binding" evidence="14">
    <location>
        <begin position="188"/>
        <end position="448"/>
    </location>
</feature>
<gene>
    <name evidence="15" type="ORF">H9637_00265</name>
</gene>
<comment type="similarity">
    <text evidence="13">Belongs to the helicase family. DinG subfamily.</text>
</comment>
<dbReference type="Gene3D" id="1.10.275.40">
    <property type="match status" value="1"/>
</dbReference>
<dbReference type="Gene3D" id="1.10.30.20">
    <property type="entry name" value="Bacterial XPD DNA helicase, FeS cluster domain"/>
    <property type="match status" value="1"/>
</dbReference>
<protein>
    <submittedName>
        <fullName evidence="15">ATP-dependent DNA helicase</fullName>
    </submittedName>
</protein>
<keyword evidence="8" id="KW-0408">Iron</keyword>
<evidence type="ECO:0000256" key="13">
    <source>
        <dbReference type="ARBA" id="ARBA00038058"/>
    </source>
</evidence>
<keyword evidence="4" id="KW-0227">DNA damage</keyword>
<keyword evidence="5" id="KW-0378">Hydrolase</keyword>
<evidence type="ECO:0000256" key="2">
    <source>
        <dbReference type="ARBA" id="ARBA00022723"/>
    </source>
</evidence>
<name>A0ABR8YMY5_9CLOT</name>
<dbReference type="InterPro" id="IPR014013">
    <property type="entry name" value="Helic_SF1/SF2_ATP-bd_DinG/Rad3"/>
</dbReference>
<dbReference type="Pfam" id="PF13307">
    <property type="entry name" value="Helicase_C_2"/>
    <property type="match status" value="1"/>
</dbReference>
<dbReference type="PANTHER" id="PTHR11472">
    <property type="entry name" value="DNA REPAIR DEAD HELICASE RAD3/XP-D SUBFAMILY MEMBER"/>
    <property type="match status" value="1"/>
</dbReference>
<dbReference type="SMART" id="SM00487">
    <property type="entry name" value="DEXDc"/>
    <property type="match status" value="1"/>
</dbReference>
<dbReference type="InterPro" id="IPR006555">
    <property type="entry name" value="ATP-dep_Helicase_C"/>
</dbReference>
<keyword evidence="10" id="KW-0238">DNA-binding</keyword>
<dbReference type="InterPro" id="IPR010614">
    <property type="entry name" value="RAD3-like_helicase_DEAD"/>
</dbReference>
<evidence type="ECO:0000256" key="1">
    <source>
        <dbReference type="ARBA" id="ARBA00022485"/>
    </source>
</evidence>
<proteinExistence type="inferred from homology"/>
<keyword evidence="1" id="KW-0004">4Fe-4S</keyword>
<dbReference type="PROSITE" id="PS51193">
    <property type="entry name" value="HELICASE_ATP_BIND_2"/>
    <property type="match status" value="1"/>
</dbReference>
<keyword evidence="16" id="KW-1185">Reference proteome</keyword>
<dbReference type="EMBL" id="JACSQB010000003">
    <property type="protein sequence ID" value="MBD8045492.1"/>
    <property type="molecule type" value="Genomic_DNA"/>
</dbReference>
<keyword evidence="7" id="KW-0067">ATP-binding</keyword>
<dbReference type="Proteomes" id="UP000627166">
    <property type="component" value="Unassembled WGS sequence"/>
</dbReference>
<comment type="caution">
    <text evidence="15">The sequence shown here is derived from an EMBL/GenBank/DDBJ whole genome shotgun (WGS) entry which is preliminary data.</text>
</comment>
<keyword evidence="6 15" id="KW-0347">Helicase</keyword>
<accession>A0ABR8YMY5</accession>
<dbReference type="SUPFAM" id="SSF52540">
    <property type="entry name" value="P-loop containing nucleoside triphosphate hydrolases"/>
    <property type="match status" value="2"/>
</dbReference>
<keyword evidence="12" id="KW-0413">Isomerase</keyword>
<keyword evidence="3" id="KW-0547">Nucleotide-binding</keyword>
<evidence type="ECO:0000256" key="8">
    <source>
        <dbReference type="ARBA" id="ARBA00023004"/>
    </source>
</evidence>
<dbReference type="Gene3D" id="3.40.50.300">
    <property type="entry name" value="P-loop containing nucleotide triphosphate hydrolases"/>
    <property type="match status" value="2"/>
</dbReference>
<evidence type="ECO:0000256" key="5">
    <source>
        <dbReference type="ARBA" id="ARBA00022801"/>
    </source>
</evidence>
<dbReference type="InterPro" id="IPR006554">
    <property type="entry name" value="Helicase-like_DEXD_c2"/>
</dbReference>
<dbReference type="InterPro" id="IPR027417">
    <property type="entry name" value="P-loop_NTPase"/>
</dbReference>
<dbReference type="InterPro" id="IPR042493">
    <property type="entry name" value="XPD_DNA_FeS"/>
</dbReference>
<evidence type="ECO:0000256" key="11">
    <source>
        <dbReference type="ARBA" id="ARBA00023204"/>
    </source>
</evidence>
<keyword evidence="11" id="KW-0234">DNA repair</keyword>
<reference evidence="15 16" key="1">
    <citation type="submission" date="2020-08" db="EMBL/GenBank/DDBJ databases">
        <title>A Genomic Blueprint of the Chicken Gut Microbiome.</title>
        <authorList>
            <person name="Gilroy R."/>
            <person name="Ravi A."/>
            <person name="Getino M."/>
            <person name="Pursley I."/>
            <person name="Horton D.L."/>
            <person name="Alikhan N.-F."/>
            <person name="Baker D."/>
            <person name="Gharbi K."/>
            <person name="Hall N."/>
            <person name="Watson M."/>
            <person name="Adriaenssens E.M."/>
            <person name="Foster-Nyarko E."/>
            <person name="Jarju S."/>
            <person name="Secka A."/>
            <person name="Antonio M."/>
            <person name="Oren A."/>
            <person name="Chaudhuri R."/>
            <person name="La Ragione R.M."/>
            <person name="Hildebrand F."/>
            <person name="Pallen M.J."/>
        </authorList>
    </citation>
    <scope>NUCLEOTIDE SEQUENCE [LARGE SCALE GENOMIC DNA]</scope>
    <source>
        <strain evidence="15 16">N37</strain>
    </source>
</reference>
<evidence type="ECO:0000313" key="15">
    <source>
        <dbReference type="EMBL" id="MBD8045492.1"/>
    </source>
</evidence>
<evidence type="ECO:0000256" key="7">
    <source>
        <dbReference type="ARBA" id="ARBA00022840"/>
    </source>
</evidence>
<dbReference type="GO" id="GO:0004386">
    <property type="term" value="F:helicase activity"/>
    <property type="evidence" value="ECO:0007669"/>
    <property type="project" value="UniProtKB-KW"/>
</dbReference>
<keyword evidence="2" id="KW-0479">Metal-binding</keyword>
<evidence type="ECO:0000313" key="16">
    <source>
        <dbReference type="Proteomes" id="UP000627166"/>
    </source>
</evidence>
<sequence length="784" mass="92523">MDKKAKVSVRNLVEFIYRYGDLTNEYISTGRALEGTKIHQRIQKQLDKEYKDIENAKFEKEVAIKETFKVKDFELTLEGRIDGIIISQEITNILEIKSTKRHLLDITNENLLHSAQAKIYGYMYAFNNTLKDINITVMYVNSENYDIKEFTTNYSFNELEEFFYETINKYYQWLLVNHNWIEKRNHSIENLKFPFEEYRPNQRKLAVTVYKTIKNKKNLYLEAPTGIGKTISTIFPSIKILGENFGNKIFYLTAKGSTKLICEKTIVLLKKKGLELKTLTITAKEKICFKDSCNCNSDFCEYAERHFDRVNDCIFEIINNETYINQEIVRKYSEKHRVCPFETSLDLISYCDFIICDYNYVFDMQVSLKTYFNENKNNNIFLVDEAHNLVDRAREMYSASLDKNEILEFKKTFKNIDGLIYKSLDKINKFMIEIRKYSEEDSYYILEDKPTDLINHVRVLINSCELYLSNKKNPYREEALELYFKLITFYKISEVFDENYICYGEKIKNNLIMKLFCINPYKLIKEVIDKSISTIFFSATFSPISYYKEMLGASEEDYNLTLPSPFNIENREVIIADKVSTKYQYRKYSYDSIVEYIYSLISSKIGNYIIFFPSYSYMEEVYRRFIKKYPDFNIKVQNYAMTEVDREDFLRSFDENNVIGFCVLGGVFSEGIDLKGDKLIGTVIVGVGLPQICLERDLINTHFNNKNKNGFHYAYTFPGMNKVIQAAGRVIRTDDDKGIILLIDDRFNTPLYKNLFPKYWFPNISVKNKDNIITSVKKFWGNNK</sequence>
<evidence type="ECO:0000256" key="12">
    <source>
        <dbReference type="ARBA" id="ARBA00023235"/>
    </source>
</evidence>
<evidence type="ECO:0000256" key="10">
    <source>
        <dbReference type="ARBA" id="ARBA00023125"/>
    </source>
</evidence>